<reference evidence="2 3" key="1">
    <citation type="submission" date="2024-05" db="EMBL/GenBank/DDBJ databases">
        <title>Genome sequencing and assembly of Indian major carp, Cirrhinus mrigala (Hamilton, 1822).</title>
        <authorList>
            <person name="Mohindra V."/>
            <person name="Chowdhury L.M."/>
            <person name="Lal K."/>
            <person name="Jena J.K."/>
        </authorList>
    </citation>
    <scope>NUCLEOTIDE SEQUENCE [LARGE SCALE GENOMIC DNA]</scope>
    <source>
        <strain evidence="2">CM1030</strain>
        <tissue evidence="2">Blood</tissue>
    </source>
</reference>
<dbReference type="Proteomes" id="UP001529510">
    <property type="component" value="Unassembled WGS sequence"/>
</dbReference>
<evidence type="ECO:0000313" key="3">
    <source>
        <dbReference type="Proteomes" id="UP001529510"/>
    </source>
</evidence>
<dbReference type="AlphaFoldDB" id="A0ABD0QFI4"/>
<proteinExistence type="predicted"/>
<evidence type="ECO:0000256" key="1">
    <source>
        <dbReference type="SAM" id="MobiDB-lite"/>
    </source>
</evidence>
<dbReference type="EMBL" id="JAMKFB020000009">
    <property type="protein sequence ID" value="KAL0184995.1"/>
    <property type="molecule type" value="Genomic_DNA"/>
</dbReference>
<feature type="non-terminal residue" evidence="2">
    <location>
        <position position="54"/>
    </location>
</feature>
<protein>
    <submittedName>
        <fullName evidence="2">Uncharacterized protein</fullName>
    </submittedName>
</protein>
<organism evidence="2 3">
    <name type="scientific">Cirrhinus mrigala</name>
    <name type="common">Mrigala</name>
    <dbReference type="NCBI Taxonomy" id="683832"/>
    <lineage>
        <taxon>Eukaryota</taxon>
        <taxon>Metazoa</taxon>
        <taxon>Chordata</taxon>
        <taxon>Craniata</taxon>
        <taxon>Vertebrata</taxon>
        <taxon>Euteleostomi</taxon>
        <taxon>Actinopterygii</taxon>
        <taxon>Neopterygii</taxon>
        <taxon>Teleostei</taxon>
        <taxon>Ostariophysi</taxon>
        <taxon>Cypriniformes</taxon>
        <taxon>Cyprinidae</taxon>
        <taxon>Labeoninae</taxon>
        <taxon>Labeonini</taxon>
        <taxon>Cirrhinus</taxon>
    </lineage>
</organism>
<sequence>TATVPSNAPDSRKRASGENAHTRTGARAGCSSVATAAPVLVLHTIVSASVEQDA</sequence>
<accession>A0ABD0QFI4</accession>
<comment type="caution">
    <text evidence="2">The sequence shown here is derived from an EMBL/GenBank/DDBJ whole genome shotgun (WGS) entry which is preliminary data.</text>
</comment>
<keyword evidence="3" id="KW-1185">Reference proteome</keyword>
<evidence type="ECO:0000313" key="2">
    <source>
        <dbReference type="EMBL" id="KAL0184995.1"/>
    </source>
</evidence>
<feature type="region of interest" description="Disordered" evidence="1">
    <location>
        <begin position="1"/>
        <end position="32"/>
    </location>
</feature>
<gene>
    <name evidence="2" type="ORF">M9458_020691</name>
</gene>
<feature type="non-terminal residue" evidence="2">
    <location>
        <position position="1"/>
    </location>
</feature>
<name>A0ABD0QFI4_CIRMR</name>